<dbReference type="EMBL" id="FNNH01000019">
    <property type="protein sequence ID" value="SDW63034.1"/>
    <property type="molecule type" value="Genomic_DNA"/>
</dbReference>
<protein>
    <submittedName>
        <fullName evidence="1">Uncharacterized protein</fullName>
    </submittedName>
</protein>
<name>A0A1H2V4Z3_9PROT</name>
<reference evidence="1 2" key="1">
    <citation type="submission" date="2016-10" db="EMBL/GenBank/DDBJ databases">
        <authorList>
            <person name="de Groot N.N."/>
        </authorList>
    </citation>
    <scope>NUCLEOTIDE SEQUENCE [LARGE SCALE GENOMIC DNA]</scope>
    <source>
        <strain evidence="1 2">Nm110</strain>
    </source>
</reference>
<gene>
    <name evidence="1" type="ORF">SAMN05421882_101943</name>
</gene>
<organism evidence="1 2">
    <name type="scientific">Nitrosomonas communis</name>
    <dbReference type="NCBI Taxonomy" id="44574"/>
    <lineage>
        <taxon>Bacteria</taxon>
        <taxon>Pseudomonadati</taxon>
        <taxon>Pseudomonadota</taxon>
        <taxon>Betaproteobacteria</taxon>
        <taxon>Nitrosomonadales</taxon>
        <taxon>Nitrosomonadaceae</taxon>
        <taxon>Nitrosomonas</taxon>
    </lineage>
</organism>
<dbReference type="Proteomes" id="UP000183454">
    <property type="component" value="Unassembled WGS sequence"/>
</dbReference>
<evidence type="ECO:0000313" key="2">
    <source>
        <dbReference type="Proteomes" id="UP000183454"/>
    </source>
</evidence>
<evidence type="ECO:0000313" key="1">
    <source>
        <dbReference type="EMBL" id="SDW63034.1"/>
    </source>
</evidence>
<sequence>MGVLATDRVPPAEKSICIIIAFEQSHRQKIFADQRFDHIDAASGMPITHTVTPLVIWRIPMRSWYIVSKTTLVNIDDSAVLSFIQLNRLLKGVPFAFAHFGMLQVFFIADVHTPQRVTYTFFAYTRPASPFGLIGTRTRLHITGQRDHVNLRRRFLTGLLEIGILHPASHAGDFHTKTRRCLRNGKSPFLSNGQKFAAK</sequence>
<proteinExistence type="predicted"/>
<accession>A0A1H2V4Z3</accession>
<dbReference type="AlphaFoldDB" id="A0A1H2V4Z3"/>